<keyword evidence="9" id="KW-0547">Nucleotide-binding</keyword>
<dbReference type="PANTHER" id="PTHR22912">
    <property type="entry name" value="DISULFIDE OXIDOREDUCTASE"/>
    <property type="match status" value="1"/>
</dbReference>
<dbReference type="Pfam" id="PF07992">
    <property type="entry name" value="Pyr_redox_2"/>
    <property type="match status" value="1"/>
</dbReference>
<dbReference type="PRINTS" id="PR00368">
    <property type="entry name" value="FADPNR"/>
</dbReference>
<dbReference type="GO" id="GO:0004148">
    <property type="term" value="F:dihydrolipoyl dehydrogenase (NADH) activity"/>
    <property type="evidence" value="ECO:0007669"/>
    <property type="project" value="TreeGrafter"/>
</dbReference>
<dbReference type="GO" id="GO:0050660">
    <property type="term" value="F:flavin adenine dinucleotide binding"/>
    <property type="evidence" value="ECO:0007669"/>
    <property type="project" value="TreeGrafter"/>
</dbReference>
<dbReference type="Proteomes" id="UP000050398">
    <property type="component" value="Unassembled WGS sequence"/>
</dbReference>
<evidence type="ECO:0000256" key="6">
    <source>
        <dbReference type="ARBA" id="ARBA00023157"/>
    </source>
</evidence>
<evidence type="ECO:0000256" key="4">
    <source>
        <dbReference type="ARBA" id="ARBA00023002"/>
    </source>
</evidence>
<feature type="binding site" evidence="9">
    <location>
        <position position="56"/>
    </location>
    <ligand>
        <name>FAD</name>
        <dbReference type="ChEBI" id="CHEBI:57692"/>
    </ligand>
</feature>
<keyword evidence="6" id="KW-1015">Disulfide bond</keyword>
<evidence type="ECO:0000256" key="1">
    <source>
        <dbReference type="ARBA" id="ARBA00007532"/>
    </source>
</evidence>
<feature type="domain" description="FAD/NAD(P)-binding" evidence="13">
    <location>
        <begin position="10"/>
        <end position="328"/>
    </location>
</feature>
<dbReference type="RefSeq" id="WP_060671509.1">
    <property type="nucleotide sequence ID" value="NZ_LIXZ01000003.1"/>
</dbReference>
<dbReference type="InterPro" id="IPR012999">
    <property type="entry name" value="Pyr_OxRdtase_I_AS"/>
</dbReference>
<dbReference type="Gene3D" id="3.30.390.30">
    <property type="match status" value="1"/>
</dbReference>
<feature type="active site" description="Proton acceptor" evidence="8">
    <location>
        <position position="445"/>
    </location>
</feature>
<organism evidence="14 15">
    <name type="scientific">Rossellomorea vietnamensis</name>
    <dbReference type="NCBI Taxonomy" id="218284"/>
    <lineage>
        <taxon>Bacteria</taxon>
        <taxon>Bacillati</taxon>
        <taxon>Bacillota</taxon>
        <taxon>Bacilli</taxon>
        <taxon>Bacillales</taxon>
        <taxon>Bacillaceae</taxon>
        <taxon>Rossellomorea</taxon>
    </lineage>
</organism>
<dbReference type="SUPFAM" id="SSF55424">
    <property type="entry name" value="FAD/NAD-linked reductases, dimerisation (C-terminal) domain"/>
    <property type="match status" value="1"/>
</dbReference>
<dbReference type="eggNOG" id="COG1249">
    <property type="taxonomic scope" value="Bacteria"/>
</dbReference>
<comment type="cofactor">
    <cofactor evidence="9">
        <name>FAD</name>
        <dbReference type="ChEBI" id="CHEBI:57692"/>
    </cofactor>
    <text evidence="9">Binds 1 FAD per subunit.</text>
</comment>
<comment type="caution">
    <text evidence="14">The sequence shown here is derived from an EMBL/GenBank/DDBJ whole genome shotgun (WGS) entry which is preliminary data.</text>
</comment>
<dbReference type="InterPro" id="IPR001100">
    <property type="entry name" value="Pyr_nuc-diS_OxRdtase"/>
</dbReference>
<evidence type="ECO:0000256" key="10">
    <source>
        <dbReference type="PIRSR" id="PIRSR000350-4"/>
    </source>
</evidence>
<keyword evidence="4 11" id="KW-0560">Oxidoreductase</keyword>
<evidence type="ECO:0000256" key="8">
    <source>
        <dbReference type="PIRSR" id="PIRSR000350-2"/>
    </source>
</evidence>
<dbReference type="PIRSF" id="PIRSF000350">
    <property type="entry name" value="Mercury_reductase_MerA"/>
    <property type="match status" value="1"/>
</dbReference>
<evidence type="ECO:0000259" key="12">
    <source>
        <dbReference type="Pfam" id="PF02852"/>
    </source>
</evidence>
<keyword evidence="5 9" id="KW-0520">NAD</keyword>
<evidence type="ECO:0000256" key="3">
    <source>
        <dbReference type="ARBA" id="ARBA00022827"/>
    </source>
</evidence>
<name>A0A0P6W6L2_9BACI</name>
<feature type="domain" description="Pyridine nucleotide-disulphide oxidoreductase dimerisation" evidence="12">
    <location>
        <begin position="347"/>
        <end position="455"/>
    </location>
</feature>
<gene>
    <name evidence="14" type="ORF">AM506_05625</name>
</gene>
<sequence length="475" mass="51956">MVVGEITEEKDVVVIGGGPGGYHAAIRAAGLGRHVTLIEREALGGTCLNKGCIPSKVFTHFAQEFKKTKHLKEMGMEFGEVEANLATLQHYKHKKITQLRSGVESLCKANMVEIVKGTASFLSESRIGVENGHEFSLLNFKEAIVATGGEFHYPDEIIFDGGTVLKERQVFELEEIPRELIVYGADYISLEIASVFTTLGSRVTLILSEELALDTSLAKELSRQFKKQKISVIKNCVLKKACKRDGHVIAEIEKENGETVSVEGSHFVVTGQVKPNLSELGLDRLRMEITDEGYIQTDREGRTSIPHIWAIGDVTEGPSLAVKAIKQGKAVAEAMAGLPVEVDLRFVPTVVQMSPPMAYVGLTEEEAERQGYSVTVSENPVRGNGYAQLTEEKDGFVKVVSDSETDIILGVHMMGMGAGELITAGVMGLEMAARDEDFRFPLYPHPSMNETMLEAVEGLKGDAVHMPPRKKEPAR</sequence>
<dbReference type="PRINTS" id="PR00411">
    <property type="entry name" value="PNDRDTASEI"/>
</dbReference>
<dbReference type="OrthoDB" id="9800167at2"/>
<reference evidence="14 15" key="1">
    <citation type="submission" date="2015-08" db="EMBL/GenBank/DDBJ databases">
        <title>Draft Genome Sequence of Bacillus vietnamensis UCD-SED5.</title>
        <authorList>
            <person name="Lee R.D."/>
            <person name="Jospin G."/>
            <person name="Lang J.M."/>
            <person name="Coil D.A."/>
            <person name="Eisen J.A."/>
        </authorList>
    </citation>
    <scope>NUCLEOTIDE SEQUENCE [LARGE SCALE GENOMIC DNA]</scope>
    <source>
        <strain evidence="14 15">UCD-SED5</strain>
    </source>
</reference>
<dbReference type="GO" id="GO:0006103">
    <property type="term" value="P:2-oxoglutarate metabolic process"/>
    <property type="evidence" value="ECO:0007669"/>
    <property type="project" value="TreeGrafter"/>
</dbReference>
<keyword evidence="2 11" id="KW-0285">Flavoprotein</keyword>
<evidence type="ECO:0000256" key="9">
    <source>
        <dbReference type="PIRSR" id="PIRSR000350-3"/>
    </source>
</evidence>
<dbReference type="Pfam" id="PF02852">
    <property type="entry name" value="Pyr_redox_dim"/>
    <property type="match status" value="1"/>
</dbReference>
<dbReference type="EMBL" id="LIXZ01000003">
    <property type="protein sequence ID" value="KPL60597.1"/>
    <property type="molecule type" value="Genomic_DNA"/>
</dbReference>
<evidence type="ECO:0000256" key="2">
    <source>
        <dbReference type="ARBA" id="ARBA00022630"/>
    </source>
</evidence>
<proteinExistence type="inferred from homology"/>
<protein>
    <submittedName>
        <fullName evidence="14">Dihydrolipoamide dehydrogenase</fullName>
    </submittedName>
</protein>
<comment type="similarity">
    <text evidence="1 11">Belongs to the class-I pyridine nucleotide-disulfide oxidoreductase family.</text>
</comment>
<feature type="binding site" evidence="9">
    <location>
        <position position="313"/>
    </location>
    <ligand>
        <name>FAD</name>
        <dbReference type="ChEBI" id="CHEBI:57692"/>
    </ligand>
</feature>
<dbReference type="FunFam" id="3.30.390.30:FF:000001">
    <property type="entry name" value="Dihydrolipoyl dehydrogenase"/>
    <property type="match status" value="1"/>
</dbReference>
<feature type="binding site" evidence="9">
    <location>
        <begin position="184"/>
        <end position="191"/>
    </location>
    <ligand>
        <name>NAD(+)</name>
        <dbReference type="ChEBI" id="CHEBI:57540"/>
    </ligand>
</feature>
<dbReference type="Gene3D" id="3.50.50.60">
    <property type="entry name" value="FAD/NAD(P)-binding domain"/>
    <property type="match status" value="2"/>
</dbReference>
<dbReference type="InterPro" id="IPR023753">
    <property type="entry name" value="FAD/NAD-binding_dom"/>
</dbReference>
<dbReference type="PANTHER" id="PTHR22912:SF151">
    <property type="entry name" value="DIHYDROLIPOYL DEHYDROGENASE, MITOCHONDRIAL"/>
    <property type="match status" value="1"/>
</dbReference>
<evidence type="ECO:0000313" key="15">
    <source>
        <dbReference type="Proteomes" id="UP000050398"/>
    </source>
</evidence>
<dbReference type="SUPFAM" id="SSF51905">
    <property type="entry name" value="FAD/NAD(P)-binding domain"/>
    <property type="match status" value="1"/>
</dbReference>
<keyword evidence="7 11" id="KW-0676">Redox-active center</keyword>
<dbReference type="PATRIC" id="fig|218284.4.peg.2244"/>
<feature type="disulfide bond" description="Redox-active" evidence="10">
    <location>
        <begin position="47"/>
        <end position="52"/>
    </location>
</feature>
<evidence type="ECO:0000313" key="14">
    <source>
        <dbReference type="EMBL" id="KPL60597.1"/>
    </source>
</evidence>
<dbReference type="AlphaFoldDB" id="A0A0P6W6L2"/>
<evidence type="ECO:0000256" key="5">
    <source>
        <dbReference type="ARBA" id="ARBA00023027"/>
    </source>
</evidence>
<keyword evidence="3 9" id="KW-0274">FAD</keyword>
<evidence type="ECO:0000256" key="7">
    <source>
        <dbReference type="ARBA" id="ARBA00023284"/>
    </source>
</evidence>
<accession>A0A0P6W6L2</accession>
<dbReference type="InterPro" id="IPR050151">
    <property type="entry name" value="Class-I_Pyr_Nuc-Dis_Oxidored"/>
</dbReference>
<dbReference type="InterPro" id="IPR016156">
    <property type="entry name" value="FAD/NAD-linked_Rdtase_dimer_sf"/>
</dbReference>
<dbReference type="PROSITE" id="PS00076">
    <property type="entry name" value="PYRIDINE_REDOX_1"/>
    <property type="match status" value="1"/>
</dbReference>
<dbReference type="InterPro" id="IPR004099">
    <property type="entry name" value="Pyr_nucl-diS_OxRdtase_dimer"/>
</dbReference>
<evidence type="ECO:0000256" key="11">
    <source>
        <dbReference type="RuleBase" id="RU003691"/>
    </source>
</evidence>
<dbReference type="InterPro" id="IPR036188">
    <property type="entry name" value="FAD/NAD-bd_sf"/>
</dbReference>
<evidence type="ECO:0000259" key="13">
    <source>
        <dbReference type="Pfam" id="PF07992"/>
    </source>
</evidence>